<protein>
    <submittedName>
        <fullName evidence="1">Uncharacterized protein</fullName>
    </submittedName>
</protein>
<name>A0A8J6NK71_9CHLR</name>
<dbReference type="EMBL" id="JACNJN010000066">
    <property type="protein sequence ID" value="MBC8334434.1"/>
    <property type="molecule type" value="Genomic_DNA"/>
</dbReference>
<proteinExistence type="predicted"/>
<accession>A0A8J6NK71</accession>
<comment type="caution">
    <text evidence="1">The sequence shown here is derived from an EMBL/GenBank/DDBJ whole genome shotgun (WGS) entry which is preliminary data.</text>
</comment>
<sequence>MAPSLSYRNRIALLFVALVFILACSIDTGTTSSPPAFDSTKASLELEATAMVLQLTQSALNNQAPAAAPLQPTLAPPPTAAAAPAVVPPTTAASTMEDFDTWMKTASILVFEDIAADFNVYRYVPIAISGMGLRHVDEKDALGRFKNQLLSNGPNGQGWDLIIAAKEIRSDFQGEFYEYLNNALGKGSSVILEEWDMNSLANGKLSLLLGRCGVDFDRDWTGANLDDTVIYPVDGTHRAHHTPNEGVSLSKVTGYWLGFDLGDRMRLAPGSSAIPLWGLYGTSSSNDLVAVSCVDDRFIIQTYATHSYAQNRIVSVWQNYIHSTLRARYDYLVENQ</sequence>
<evidence type="ECO:0000313" key="1">
    <source>
        <dbReference type="EMBL" id="MBC8334434.1"/>
    </source>
</evidence>
<reference evidence="1 2" key="1">
    <citation type="submission" date="2020-08" db="EMBL/GenBank/DDBJ databases">
        <title>Bridging the membrane lipid divide: bacteria of the FCB group superphylum have the potential to synthesize archaeal ether lipids.</title>
        <authorList>
            <person name="Villanueva L."/>
            <person name="Von Meijenfeldt F.A.B."/>
            <person name="Westbye A.B."/>
            <person name="Yadav S."/>
            <person name="Hopmans E.C."/>
            <person name="Dutilh B.E."/>
            <person name="Sinninghe Damste J.S."/>
        </authorList>
    </citation>
    <scope>NUCLEOTIDE SEQUENCE [LARGE SCALE GENOMIC DNA]</scope>
    <source>
        <strain evidence="1">NIOZ-UU36</strain>
    </source>
</reference>
<gene>
    <name evidence="1" type="ORF">H8E29_04140</name>
</gene>
<dbReference type="AlphaFoldDB" id="A0A8J6NK71"/>
<dbReference type="Proteomes" id="UP000614469">
    <property type="component" value="Unassembled WGS sequence"/>
</dbReference>
<evidence type="ECO:0000313" key="2">
    <source>
        <dbReference type="Proteomes" id="UP000614469"/>
    </source>
</evidence>
<organism evidence="1 2">
    <name type="scientific">Candidatus Desulfolinea nitratireducens</name>
    <dbReference type="NCBI Taxonomy" id="2841698"/>
    <lineage>
        <taxon>Bacteria</taxon>
        <taxon>Bacillati</taxon>
        <taxon>Chloroflexota</taxon>
        <taxon>Anaerolineae</taxon>
        <taxon>Anaerolineales</taxon>
        <taxon>Anaerolineales incertae sedis</taxon>
        <taxon>Candidatus Desulfolinea</taxon>
    </lineage>
</organism>